<comment type="caution">
    <text evidence="12">The sequence shown here is derived from an EMBL/GenBank/DDBJ whole genome shotgun (WGS) entry which is preliminary data.</text>
</comment>
<evidence type="ECO:0000256" key="9">
    <source>
        <dbReference type="ARBA" id="ARBA00023014"/>
    </source>
</evidence>
<reference evidence="13" key="2">
    <citation type="submission" date="2016-02" db="EMBL/GenBank/DDBJ databases">
        <title>Draft genome sequence of five rapidly growing Mycobacterium species.</title>
        <authorList>
            <person name="Katahira K."/>
            <person name="Gotou Y."/>
            <person name="Iida K."/>
            <person name="Ogura Y."/>
            <person name="Hayashi T."/>
        </authorList>
    </citation>
    <scope>NUCLEOTIDE SEQUENCE [LARGE SCALE GENOMIC DNA]</scope>
    <source>
        <strain evidence="13">JCM6362</strain>
    </source>
</reference>
<name>A0A100XC59_MYCTH</name>
<keyword evidence="4" id="KW-0285">Flavoprotein</keyword>
<dbReference type="GO" id="GO:0046872">
    <property type="term" value="F:metal ion binding"/>
    <property type="evidence" value="ECO:0007669"/>
    <property type="project" value="UniProtKB-KW"/>
</dbReference>
<evidence type="ECO:0000256" key="2">
    <source>
        <dbReference type="ARBA" id="ARBA00001966"/>
    </source>
</evidence>
<protein>
    <submittedName>
        <fullName evidence="12">Oxidoreductase</fullName>
    </submittedName>
</protein>
<evidence type="ECO:0000313" key="12">
    <source>
        <dbReference type="EMBL" id="GAT13897.1"/>
    </source>
</evidence>
<dbReference type="InterPro" id="IPR051793">
    <property type="entry name" value="NADH:flavin_oxidoreductase"/>
</dbReference>
<dbReference type="EMBL" id="BCTB01000004">
    <property type="protein sequence ID" value="GAT13897.1"/>
    <property type="molecule type" value="Genomic_DNA"/>
</dbReference>
<dbReference type="PRINTS" id="PR00419">
    <property type="entry name" value="ADXRDTASE"/>
</dbReference>
<dbReference type="SUPFAM" id="SSF51971">
    <property type="entry name" value="Nucleotide-binding domain"/>
    <property type="match status" value="1"/>
</dbReference>
<evidence type="ECO:0000256" key="6">
    <source>
        <dbReference type="ARBA" id="ARBA00022723"/>
    </source>
</evidence>
<evidence type="ECO:0000256" key="3">
    <source>
        <dbReference type="ARBA" id="ARBA00011048"/>
    </source>
</evidence>
<dbReference type="Proteomes" id="UP000069654">
    <property type="component" value="Unassembled WGS sequence"/>
</dbReference>
<evidence type="ECO:0000256" key="7">
    <source>
        <dbReference type="ARBA" id="ARBA00023002"/>
    </source>
</evidence>
<dbReference type="Gene3D" id="3.50.50.60">
    <property type="entry name" value="FAD/NAD(P)-binding domain"/>
    <property type="match status" value="1"/>
</dbReference>
<dbReference type="GO" id="GO:0033543">
    <property type="term" value="P:fatty acid beta-oxidation, unsaturated, even number, reductase/isomerase pathway"/>
    <property type="evidence" value="ECO:0007669"/>
    <property type="project" value="TreeGrafter"/>
</dbReference>
<keyword evidence="9" id="KW-0411">Iron-sulfur</keyword>
<keyword evidence="6" id="KW-0479">Metal-binding</keyword>
<keyword evidence="5" id="KW-0288">FMN</keyword>
<evidence type="ECO:0000313" key="13">
    <source>
        <dbReference type="Proteomes" id="UP000069654"/>
    </source>
</evidence>
<sequence length="670" mass="71165">MEQQAGRPERSLLAQPLELRGVRLRNRLVATAHGIAAVDDGMPNETDAAYWSRLSRSGPAMIITGGVQVSKNATLRSRYLGEAWHDWSAAGFRKRADAIAAGGALAVVQLGHLGRETLGAQTFFPFEAPSAVRGPREPVAAHVLTETEIRGVVRAFARSAANMVAAGYGGVEIHGAHGYLIAEFLSRVVNDRADRYGGDVVGRATMLLETIEAIRAAVPEETVLGVRFSVENDPGGLSVTDIAEVCEVMQARAPVDYVNVSFGVRGYYVRDMATTRPPLLGQTRALSDALDVPLLVSCSFRTRADIESVLRDGGATLVGAARPYMADHEFARKLLDGRDGEIRPCVSCNEDCRTFDPTAMCSVNPDLAPPGAERRPAEPTLLHVSRTPPGRSDRVAVVGGGPGGMECALSLVRTGDVEVTLFERDDRLGGQLALALRAEGRGGWAQLIDYYRRQLADAGVEVRLGSPIEDARTLAGFDAVVWAVGATEVASGPDLAMPTVTTTEYLLDAPPAEAPIVIDDGFGWWPAVGLVETALARGASSVTFLTPGSGFAGGVPPESRLQLMERLRGRPVRVIVHASVLASGTDTLTIAHNGSDVSEVIRGDLAVRTGVRTARPIPHLDGQTSLAIGDCVMPRRVSHAIAEGRAAALRLVCSPTPAVRDVGWMIPLDD</sequence>
<evidence type="ECO:0000256" key="1">
    <source>
        <dbReference type="ARBA" id="ARBA00001917"/>
    </source>
</evidence>
<evidence type="ECO:0000259" key="11">
    <source>
        <dbReference type="Pfam" id="PF07992"/>
    </source>
</evidence>
<dbReference type="InterPro" id="IPR001155">
    <property type="entry name" value="OxRdtase_FMN_N"/>
</dbReference>
<dbReference type="PANTHER" id="PTHR42917:SF2">
    <property type="entry name" value="2,4-DIENOYL-COA REDUCTASE [(2E)-ENOYL-COA-PRODUCING]"/>
    <property type="match status" value="1"/>
</dbReference>
<dbReference type="AlphaFoldDB" id="A0A100XC59"/>
<dbReference type="STRING" id="1797.RMCT_0868"/>
<organism evidence="12 13">
    <name type="scientific">Mycolicibacterium thermoresistibile</name>
    <name type="common">Mycobacterium thermoresistibile</name>
    <dbReference type="NCBI Taxonomy" id="1797"/>
    <lineage>
        <taxon>Bacteria</taxon>
        <taxon>Bacillati</taxon>
        <taxon>Actinomycetota</taxon>
        <taxon>Actinomycetes</taxon>
        <taxon>Mycobacteriales</taxon>
        <taxon>Mycobacteriaceae</taxon>
        <taxon>Mycolicibacterium</taxon>
    </lineage>
</organism>
<evidence type="ECO:0000259" key="10">
    <source>
        <dbReference type="Pfam" id="PF00724"/>
    </source>
</evidence>
<feature type="domain" description="NADH:flavin oxidoreductase/NADH oxidase N-terminal" evidence="10">
    <location>
        <begin position="15"/>
        <end position="339"/>
    </location>
</feature>
<comment type="cofactor">
    <cofactor evidence="1">
        <name>FMN</name>
        <dbReference type="ChEBI" id="CHEBI:58210"/>
    </cofactor>
</comment>
<dbReference type="Pfam" id="PF00724">
    <property type="entry name" value="Oxidored_FMN"/>
    <property type="match status" value="1"/>
</dbReference>
<dbReference type="PANTHER" id="PTHR42917">
    <property type="entry name" value="2,4-DIENOYL-COA REDUCTASE"/>
    <property type="match status" value="1"/>
</dbReference>
<proteinExistence type="inferred from homology"/>
<comment type="similarity">
    <text evidence="3">In the N-terminal section; belongs to the NADH:flavin oxidoreductase/NADH oxidase family.</text>
</comment>
<evidence type="ECO:0000256" key="4">
    <source>
        <dbReference type="ARBA" id="ARBA00022630"/>
    </source>
</evidence>
<reference evidence="12 13" key="1">
    <citation type="journal article" date="2016" name="Genome Announc.">
        <title>Draft Genome Sequences of Five Rapidly Growing Mycobacterium Species, M. thermoresistibile, M. fortuitum subsp. acetamidolyticum, M. canariasense, M. brisbanense, and M. novocastrense.</title>
        <authorList>
            <person name="Katahira K."/>
            <person name="Ogura Y."/>
            <person name="Gotoh Y."/>
            <person name="Hayashi T."/>
        </authorList>
    </citation>
    <scope>NUCLEOTIDE SEQUENCE [LARGE SCALE GENOMIC DNA]</scope>
    <source>
        <strain evidence="12 13">JCM6362</strain>
    </source>
</reference>
<dbReference type="InterPro" id="IPR023753">
    <property type="entry name" value="FAD/NAD-binding_dom"/>
</dbReference>
<dbReference type="GO" id="GO:0008670">
    <property type="term" value="F:2,4-dienoyl-CoA reductase (NADPH) activity"/>
    <property type="evidence" value="ECO:0007669"/>
    <property type="project" value="TreeGrafter"/>
</dbReference>
<dbReference type="Pfam" id="PF07992">
    <property type="entry name" value="Pyr_redox_2"/>
    <property type="match status" value="1"/>
</dbReference>
<comment type="cofactor">
    <cofactor evidence="2">
        <name>[4Fe-4S] cluster</name>
        <dbReference type="ChEBI" id="CHEBI:49883"/>
    </cofactor>
</comment>
<evidence type="ECO:0000256" key="8">
    <source>
        <dbReference type="ARBA" id="ARBA00023004"/>
    </source>
</evidence>
<dbReference type="SUPFAM" id="SSF51395">
    <property type="entry name" value="FMN-linked oxidoreductases"/>
    <property type="match status" value="1"/>
</dbReference>
<accession>A0A100XC59</accession>
<feature type="domain" description="FAD/NAD(P)-binding" evidence="11">
    <location>
        <begin position="393"/>
        <end position="473"/>
    </location>
</feature>
<keyword evidence="8" id="KW-0408">Iron</keyword>
<dbReference type="GO" id="GO:0051536">
    <property type="term" value="F:iron-sulfur cluster binding"/>
    <property type="evidence" value="ECO:0007669"/>
    <property type="project" value="UniProtKB-KW"/>
</dbReference>
<dbReference type="SUPFAM" id="SSF51905">
    <property type="entry name" value="FAD/NAD(P)-binding domain"/>
    <property type="match status" value="1"/>
</dbReference>
<dbReference type="InterPro" id="IPR036188">
    <property type="entry name" value="FAD/NAD-bd_sf"/>
</dbReference>
<dbReference type="Gene3D" id="3.40.50.720">
    <property type="entry name" value="NAD(P)-binding Rossmann-like Domain"/>
    <property type="match status" value="1"/>
</dbReference>
<dbReference type="GO" id="GO:0010181">
    <property type="term" value="F:FMN binding"/>
    <property type="evidence" value="ECO:0007669"/>
    <property type="project" value="InterPro"/>
</dbReference>
<dbReference type="InterPro" id="IPR013785">
    <property type="entry name" value="Aldolase_TIM"/>
</dbReference>
<gene>
    <name evidence="12" type="ORF">RMCT_0868</name>
</gene>
<dbReference type="Gene3D" id="3.20.20.70">
    <property type="entry name" value="Aldolase class I"/>
    <property type="match status" value="1"/>
</dbReference>
<evidence type="ECO:0000256" key="5">
    <source>
        <dbReference type="ARBA" id="ARBA00022643"/>
    </source>
</evidence>
<keyword evidence="7" id="KW-0560">Oxidoreductase</keyword>